<dbReference type="OrthoDB" id="9794372at2"/>
<evidence type="ECO:0000259" key="3">
    <source>
        <dbReference type="Pfam" id="PF08281"/>
    </source>
</evidence>
<evidence type="ECO:0000256" key="1">
    <source>
        <dbReference type="ARBA" id="ARBA00011344"/>
    </source>
</evidence>
<dbReference type="InterPro" id="IPR007627">
    <property type="entry name" value="RNA_pol_sigma70_r2"/>
</dbReference>
<comment type="subunit">
    <text evidence="1">Interacts transiently with the RNA polymerase catalytic core formed by RpoA, RpoB, RpoC and RpoZ (2 alpha, 1 beta, 1 beta' and 1 omega subunit) to form the RNA polymerase holoenzyme that can initiate transcription.</text>
</comment>
<feature type="domain" description="RNA polymerase sigma-70 region 2" evidence="2">
    <location>
        <begin position="11"/>
        <end position="74"/>
    </location>
</feature>
<dbReference type="InterPro" id="IPR036388">
    <property type="entry name" value="WH-like_DNA-bd_sf"/>
</dbReference>
<feature type="domain" description="RNA polymerase sigma factor 70 region 4 type 2" evidence="3">
    <location>
        <begin position="113"/>
        <end position="159"/>
    </location>
</feature>
<dbReference type="AlphaFoldDB" id="A0A1J6HIW2"/>
<dbReference type="InterPro" id="IPR013325">
    <property type="entry name" value="RNA_pol_sigma_r2"/>
</dbReference>
<dbReference type="Proteomes" id="UP000182985">
    <property type="component" value="Unassembled WGS sequence"/>
</dbReference>
<evidence type="ECO:0000259" key="2">
    <source>
        <dbReference type="Pfam" id="PF04542"/>
    </source>
</evidence>
<dbReference type="InterPro" id="IPR013324">
    <property type="entry name" value="RNA_pol_sigma_r3/r4-like"/>
</dbReference>
<dbReference type="PANTHER" id="PTHR30173">
    <property type="entry name" value="SIGMA 19 FACTOR"/>
    <property type="match status" value="1"/>
</dbReference>
<comment type="caution">
    <text evidence="4">The sequence shown here is derived from an EMBL/GenBank/DDBJ whole genome shotgun (WGS) entry which is preliminary data.</text>
</comment>
<organism evidence="4 5">
    <name type="scientific">Brucella cytisi</name>
    <dbReference type="NCBI Taxonomy" id="407152"/>
    <lineage>
        <taxon>Bacteria</taxon>
        <taxon>Pseudomonadati</taxon>
        <taxon>Pseudomonadota</taxon>
        <taxon>Alphaproteobacteria</taxon>
        <taxon>Hyphomicrobiales</taxon>
        <taxon>Brucellaceae</taxon>
        <taxon>Brucella/Ochrobactrum group</taxon>
        <taxon>Brucella</taxon>
    </lineage>
</organism>
<protein>
    <submittedName>
        <fullName evidence="4">RNA polymerase subunit sigma-70</fullName>
    </submittedName>
</protein>
<dbReference type="InterPro" id="IPR014284">
    <property type="entry name" value="RNA_pol_sigma-70_dom"/>
</dbReference>
<dbReference type="EMBL" id="MOEC01000017">
    <property type="protein sequence ID" value="OIS92323.1"/>
    <property type="molecule type" value="Genomic_DNA"/>
</dbReference>
<dbReference type="SUPFAM" id="SSF88946">
    <property type="entry name" value="Sigma2 domain of RNA polymerase sigma factors"/>
    <property type="match status" value="1"/>
</dbReference>
<dbReference type="InterPro" id="IPR032710">
    <property type="entry name" value="NTF2-like_dom_sf"/>
</dbReference>
<proteinExistence type="predicted"/>
<dbReference type="NCBIfam" id="TIGR02937">
    <property type="entry name" value="sigma70-ECF"/>
    <property type="match status" value="1"/>
</dbReference>
<dbReference type="InterPro" id="IPR013249">
    <property type="entry name" value="RNA_pol_sigma70_r4_t2"/>
</dbReference>
<evidence type="ECO:0000313" key="5">
    <source>
        <dbReference type="Proteomes" id="UP000182985"/>
    </source>
</evidence>
<name>A0A1J6HIW2_9HYPH</name>
<dbReference type="PANTHER" id="PTHR30173:SF43">
    <property type="entry name" value="ECF RNA POLYMERASE SIGMA FACTOR SIGI-RELATED"/>
    <property type="match status" value="1"/>
</dbReference>
<sequence length="289" mass="31740">MEAKKISLEQFEANRPHLRAVACRMLGSLNEAEDAVQETWLRLSRTKVEDITNPGGWLTTTTARICLDMLRSRKARREESFDKIGSKTIHEAGKGLEDRLTAADSVGLALFVVLEKLAPAERLAFVLRDVFAVPYNEIASIVGRSTEATRQLASRARRRVQGLPKADSADRAMRWKLVEAFLAAARGGNFEALVSVLDPDAVFRADCEATRQGSLPEIRGARAVAEAFKGRAHSALPAVVDGCPGLIIAPDEHRHFVLRFFFNDGKIIAIRAVADPECLARLDLKLSPG</sequence>
<dbReference type="Gene3D" id="1.10.10.10">
    <property type="entry name" value="Winged helix-like DNA-binding domain superfamily/Winged helix DNA-binding domain"/>
    <property type="match status" value="1"/>
</dbReference>
<dbReference type="GO" id="GO:0016987">
    <property type="term" value="F:sigma factor activity"/>
    <property type="evidence" value="ECO:0007669"/>
    <property type="project" value="InterPro"/>
</dbReference>
<dbReference type="RefSeq" id="WP_071632681.1">
    <property type="nucleotide sequence ID" value="NZ_JBCAUP010000018.1"/>
</dbReference>
<dbReference type="InterPro" id="IPR052704">
    <property type="entry name" value="ECF_Sigma-70_Domain"/>
</dbReference>
<dbReference type="Gene3D" id="1.10.1740.10">
    <property type="match status" value="1"/>
</dbReference>
<dbReference type="SUPFAM" id="SSF88659">
    <property type="entry name" value="Sigma3 and sigma4 domains of RNA polymerase sigma factors"/>
    <property type="match status" value="1"/>
</dbReference>
<accession>A0A1J6HIW2</accession>
<dbReference type="SUPFAM" id="SSF54427">
    <property type="entry name" value="NTF2-like"/>
    <property type="match status" value="1"/>
</dbReference>
<evidence type="ECO:0000313" key="4">
    <source>
        <dbReference type="EMBL" id="OIS92323.1"/>
    </source>
</evidence>
<dbReference type="Gene3D" id="3.10.450.50">
    <property type="match status" value="1"/>
</dbReference>
<gene>
    <name evidence="4" type="ORF">BLA27_16575</name>
</gene>
<dbReference type="Pfam" id="PF08281">
    <property type="entry name" value="Sigma70_r4_2"/>
    <property type="match status" value="1"/>
</dbReference>
<dbReference type="GO" id="GO:0006352">
    <property type="term" value="P:DNA-templated transcription initiation"/>
    <property type="evidence" value="ECO:0007669"/>
    <property type="project" value="InterPro"/>
</dbReference>
<keyword evidence="5" id="KW-1185">Reference proteome</keyword>
<reference evidence="4 5" key="1">
    <citation type="submission" date="2016-10" db="EMBL/GenBank/DDBJ databases">
        <title>The Draft Genome Sequence of the Potato Rhizosphere Bacteria Ochrobactrum sp. IPA7.2.</title>
        <authorList>
            <person name="Gogoleva N.E."/>
            <person name="Khlopko Y.A."/>
            <person name="Burygin G.L."/>
            <person name="Plotnikov A.O."/>
        </authorList>
    </citation>
    <scope>NUCLEOTIDE SEQUENCE [LARGE SCALE GENOMIC DNA]</scope>
    <source>
        <strain evidence="4 5">IPA7.2</strain>
    </source>
</reference>
<dbReference type="Pfam" id="PF04542">
    <property type="entry name" value="Sigma70_r2"/>
    <property type="match status" value="1"/>
</dbReference>
<dbReference type="GO" id="GO:0003677">
    <property type="term" value="F:DNA binding"/>
    <property type="evidence" value="ECO:0007669"/>
    <property type="project" value="InterPro"/>
</dbReference>